<gene>
    <name evidence="1" type="ORF">Sviol_49760</name>
</gene>
<dbReference type="Proteomes" id="UP001050808">
    <property type="component" value="Unassembled WGS sequence"/>
</dbReference>
<evidence type="ECO:0000313" key="1">
    <source>
        <dbReference type="EMBL" id="GHI40568.1"/>
    </source>
</evidence>
<reference evidence="1" key="1">
    <citation type="submission" date="2024-05" db="EMBL/GenBank/DDBJ databases">
        <title>Whole genome shotgun sequence of Streptomyces violascens NBRC 12920.</title>
        <authorList>
            <person name="Komaki H."/>
            <person name="Tamura T."/>
        </authorList>
    </citation>
    <scope>NUCLEOTIDE SEQUENCE</scope>
    <source>
        <strain evidence="1">NBRC 12920</strain>
    </source>
</reference>
<comment type="caution">
    <text evidence="1">The sequence shown here is derived from an EMBL/GenBank/DDBJ whole genome shotgun (WGS) entry which is preliminary data.</text>
</comment>
<protein>
    <submittedName>
        <fullName evidence="1">Uncharacterized protein</fullName>
    </submittedName>
</protein>
<evidence type="ECO:0000313" key="2">
    <source>
        <dbReference type="Proteomes" id="UP001050808"/>
    </source>
</evidence>
<dbReference type="EMBL" id="BNDY01000017">
    <property type="protein sequence ID" value="GHI40568.1"/>
    <property type="molecule type" value="Genomic_DNA"/>
</dbReference>
<organism evidence="1 2">
    <name type="scientific">Streptomyces violascens</name>
    <dbReference type="NCBI Taxonomy" id="67381"/>
    <lineage>
        <taxon>Bacteria</taxon>
        <taxon>Bacillati</taxon>
        <taxon>Actinomycetota</taxon>
        <taxon>Actinomycetes</taxon>
        <taxon>Kitasatosporales</taxon>
        <taxon>Streptomycetaceae</taxon>
        <taxon>Streptomyces</taxon>
    </lineage>
</organism>
<proteinExistence type="predicted"/>
<keyword evidence="2" id="KW-1185">Reference proteome</keyword>
<dbReference type="RefSeq" id="WP_226599307.1">
    <property type="nucleotide sequence ID" value="NZ_BNDY01000017.1"/>
</dbReference>
<accession>A0ABQ3QTF9</accession>
<name>A0ABQ3QTF9_9ACTN</name>
<sequence length="59" mass="6234">MVGCPALREFVHSGAEGVADVLWLLMGEFEEVVALMGAPIVAGFERSGVVLPTGARFFP</sequence>